<gene>
    <name evidence="1" type="ORF">FRZ06_18305</name>
</gene>
<evidence type="ECO:0000313" key="2">
    <source>
        <dbReference type="Proteomes" id="UP000594014"/>
    </source>
</evidence>
<keyword evidence="2" id="KW-1185">Reference proteome</keyword>
<sequence>MKVLITGARGFIGRNLTAALENTKEHDVLRFDKDTAPELLDEYCSKAEFVFHLAGVNRTGTQSDFMEINLGLSARLTETLKKHNNTCPVMLASSIQASLGNPYGRSKKAAEDLMISYGRETGAEVLIYRFPNVFGKWCKPNYNSVIATFCHNLVRDMPFSVEDPDLIMKLVYIDDLVEELIRAMNGRKNGTGFFCEVPIVHFVKLGDAAELLTSFRDSRNTLGIPDMSQDFIKKMYATYTSYLPQDQFGYQLKMNTDARGSFTEFIREGAMGQISVNCIKPGIVKGNHWHHTKCEKFLAVSGKGIVRFREVGSAHVIEYQVGGEVLEVMDIPAGYTHNIENTGQSDLVVVMWANEAFDPERPDTYFLEV</sequence>
<evidence type="ECO:0000313" key="1">
    <source>
        <dbReference type="EMBL" id="QOX65161.1"/>
    </source>
</evidence>
<reference evidence="1" key="1">
    <citation type="submission" date="2019-08" db="EMBL/GenBank/DDBJ databases">
        <title>Genome sequence of Clostridiales bacterium MT110.</title>
        <authorList>
            <person name="Cao J."/>
        </authorList>
    </citation>
    <scope>NUCLEOTIDE SEQUENCE</scope>
    <source>
        <strain evidence="1">MT110</strain>
    </source>
</reference>
<organism evidence="1 2">
    <name type="scientific">Anoxybacterium hadale</name>
    <dbReference type="NCBI Taxonomy" id="3408580"/>
    <lineage>
        <taxon>Bacteria</taxon>
        <taxon>Bacillati</taxon>
        <taxon>Bacillota</taxon>
        <taxon>Clostridia</taxon>
        <taxon>Peptostreptococcales</taxon>
        <taxon>Anaerovoracaceae</taxon>
        <taxon>Anoxybacterium</taxon>
    </lineage>
</organism>
<proteinExistence type="predicted"/>
<name>A0ACD1AG56_9FIRM</name>
<accession>A0ACD1AG56</accession>
<protein>
    <submittedName>
        <fullName evidence="1">Capsular polysaccharide biosynthesis protein CapF</fullName>
    </submittedName>
</protein>
<dbReference type="EMBL" id="CP042469">
    <property type="protein sequence ID" value="QOX65161.1"/>
    <property type="molecule type" value="Genomic_DNA"/>
</dbReference>
<dbReference type="Proteomes" id="UP000594014">
    <property type="component" value="Chromosome"/>
</dbReference>